<protein>
    <submittedName>
        <fullName evidence="3">Uncharacterized protein</fullName>
    </submittedName>
</protein>
<accession>A0A4V2MXV3</accession>
<evidence type="ECO:0000313" key="4">
    <source>
        <dbReference type="Proteomes" id="UP000292702"/>
    </source>
</evidence>
<name>A0A4V2MXV3_9APHY</name>
<keyword evidence="4" id="KW-1185">Reference proteome</keyword>
<dbReference type="InterPro" id="IPR008862">
    <property type="entry name" value="Tcp11"/>
</dbReference>
<dbReference type="AlphaFoldDB" id="A0A4V2MXV3"/>
<sequence length="637" mass="69482">MNNALEEVERLQSVHPNSATLRDAYARLLDAKQHADRDPKGVWEVFQNEISALGIAGLLGEDGSGDILLEQVRAELAADSIPSGAAPVVAPLHLTSSSQSHQEMQNEYDRNISVVPPPPIPSTLRPLSTTTVLPMELLDVLNQTYFLHVLATDEHKILPPGKSLLSVMSDPTTAIASSKDSTVHSAVESMVHKAFWGEALEALSSPTPSVQIPRLKRLYEDLHILLVPILPPSHPVLITLSSPLSPTSAPLRSAVAHLREVLGSLRQRCAPFRDPTVDELLQKIEDPPTADLPQILIETVGGTFKLAEAMKEDLSQFVMGTMGENELQSAIKGQAQEREREFVNQIWGREKVDSTWTEWLDTLDETTVLGQMPAISTQKWTVRLIQALGSTSPVSCSIPISPSDSDDVPVTAPPNQLPPPFFFVAPTLLNIQNYLQALVIAATLRSLVRLPPHSLSQSPSPSEDFMSRIWTLLCDEIDNESGDTKLINLADEIIRVRGLVGGSIGEDEEEKLRAAVDRTLQTADPVFQLLQRRLLRAVAERLVSPLSTGASEPAQSLPTRLQSGRGPRHDEKKPRFRLGLLGGSGSASSPKPSEALVSVKGFDDAVMTKAVTREVERLRSSIEWMGDGWGDVVISND</sequence>
<dbReference type="Pfam" id="PF05794">
    <property type="entry name" value="Tcp11"/>
    <property type="match status" value="1"/>
</dbReference>
<evidence type="ECO:0000313" key="3">
    <source>
        <dbReference type="EMBL" id="TCD71597.1"/>
    </source>
</evidence>
<reference evidence="3 4" key="1">
    <citation type="submission" date="2018-11" db="EMBL/GenBank/DDBJ databases">
        <title>Genome assembly of Steccherinum ochraceum LE-BIN_3174, the white-rot fungus of the Steccherinaceae family (The Residual Polyporoid clade, Polyporales, Basidiomycota).</title>
        <authorList>
            <person name="Fedorova T.V."/>
            <person name="Glazunova O.A."/>
            <person name="Landesman E.O."/>
            <person name="Moiseenko K.V."/>
            <person name="Psurtseva N.V."/>
            <person name="Savinova O.S."/>
            <person name="Shakhova N.V."/>
            <person name="Tyazhelova T.V."/>
            <person name="Vasina D.V."/>
        </authorList>
    </citation>
    <scope>NUCLEOTIDE SEQUENCE [LARGE SCALE GENOMIC DNA]</scope>
    <source>
        <strain evidence="3 4">LE-BIN_3174</strain>
    </source>
</reference>
<dbReference type="Proteomes" id="UP000292702">
    <property type="component" value="Unassembled WGS sequence"/>
</dbReference>
<evidence type="ECO:0000256" key="1">
    <source>
        <dbReference type="ARBA" id="ARBA00010954"/>
    </source>
</evidence>
<proteinExistence type="inferred from homology"/>
<dbReference type="EMBL" id="RWJN01000004">
    <property type="protein sequence ID" value="TCD71597.1"/>
    <property type="molecule type" value="Genomic_DNA"/>
</dbReference>
<evidence type="ECO:0000256" key="2">
    <source>
        <dbReference type="SAM" id="MobiDB-lite"/>
    </source>
</evidence>
<feature type="compositionally biased region" description="Polar residues" evidence="2">
    <location>
        <begin position="547"/>
        <end position="562"/>
    </location>
</feature>
<comment type="caution">
    <text evidence="3">The sequence shown here is derived from an EMBL/GenBank/DDBJ whole genome shotgun (WGS) entry which is preliminary data.</text>
</comment>
<gene>
    <name evidence="3" type="ORF">EIP91_007344</name>
</gene>
<feature type="region of interest" description="Disordered" evidence="2">
    <location>
        <begin position="547"/>
        <end position="594"/>
    </location>
</feature>
<comment type="similarity">
    <text evidence="1">Belongs to the TCP11 family.</text>
</comment>
<dbReference type="OrthoDB" id="276323at2759"/>
<organism evidence="3 4">
    <name type="scientific">Steccherinum ochraceum</name>
    <dbReference type="NCBI Taxonomy" id="92696"/>
    <lineage>
        <taxon>Eukaryota</taxon>
        <taxon>Fungi</taxon>
        <taxon>Dikarya</taxon>
        <taxon>Basidiomycota</taxon>
        <taxon>Agaricomycotina</taxon>
        <taxon>Agaricomycetes</taxon>
        <taxon>Polyporales</taxon>
        <taxon>Steccherinaceae</taxon>
        <taxon>Steccherinum</taxon>
    </lineage>
</organism>